<reference evidence="1 2" key="1">
    <citation type="submission" date="2015-09" db="EMBL/GenBank/DDBJ databases">
        <title>Genome sequence of the marine flavobacterium Croceitalea dokdonensis DOKDO 023 that contains proton- and sodium-pumping rhodopsins.</title>
        <authorList>
            <person name="Kwon S.-K."/>
            <person name="Lee H.K."/>
            <person name="Kwak M.-J."/>
            <person name="Kim J.F."/>
        </authorList>
    </citation>
    <scope>NUCLEOTIDE SEQUENCE [LARGE SCALE GENOMIC DNA]</scope>
    <source>
        <strain evidence="1 2">DOKDO 023</strain>
    </source>
</reference>
<dbReference type="STRING" id="1300341.I595_253"/>
<dbReference type="AlphaFoldDB" id="A0A0P7AN56"/>
<dbReference type="PATRIC" id="fig|1300341.3.peg.253"/>
<organism evidence="1 2">
    <name type="scientific">Croceitalea dokdonensis DOKDO 023</name>
    <dbReference type="NCBI Taxonomy" id="1300341"/>
    <lineage>
        <taxon>Bacteria</taxon>
        <taxon>Pseudomonadati</taxon>
        <taxon>Bacteroidota</taxon>
        <taxon>Flavobacteriia</taxon>
        <taxon>Flavobacteriales</taxon>
        <taxon>Flavobacteriaceae</taxon>
        <taxon>Croceitalea</taxon>
    </lineage>
</organism>
<accession>A0A0P7AN56</accession>
<dbReference type="OrthoDB" id="893570at2"/>
<sequence>MDKLTHFQEELIAHCHYRMDESLRMLRISLSTLTEDEVWQKPNASLNSVGNLVLHLCGNMRQYGIASLTEMEDNRNRDIEFSTTGGYDKTGLLKQLETTVTEVKQVISATTVERFLQKQKVQGFEFSGIGNCIHLVEHLSYHTGQIAFWAKLLKNKQLGFYAGVDLNKKNVT</sequence>
<name>A0A0P7AN56_9FLAO</name>
<dbReference type="RefSeq" id="WP_054557558.1">
    <property type="nucleotide sequence ID" value="NZ_LDJX01000001.1"/>
</dbReference>
<gene>
    <name evidence="1" type="ORF">I595_253</name>
</gene>
<evidence type="ECO:0008006" key="3">
    <source>
        <dbReference type="Google" id="ProtNLM"/>
    </source>
</evidence>
<dbReference type="EMBL" id="LDJX01000001">
    <property type="protein sequence ID" value="KPM33350.1"/>
    <property type="molecule type" value="Genomic_DNA"/>
</dbReference>
<dbReference type="InterPro" id="IPR011466">
    <property type="entry name" value="DUF1572"/>
</dbReference>
<dbReference type="Proteomes" id="UP000050280">
    <property type="component" value="Unassembled WGS sequence"/>
</dbReference>
<evidence type="ECO:0000313" key="2">
    <source>
        <dbReference type="Proteomes" id="UP000050280"/>
    </source>
</evidence>
<dbReference type="Pfam" id="PF07609">
    <property type="entry name" value="DUF1572"/>
    <property type="match status" value="1"/>
</dbReference>
<dbReference type="InterPro" id="IPR034660">
    <property type="entry name" value="DinB/YfiT-like"/>
</dbReference>
<dbReference type="Gene3D" id="1.20.120.450">
    <property type="entry name" value="dinb family like domain"/>
    <property type="match status" value="1"/>
</dbReference>
<evidence type="ECO:0000313" key="1">
    <source>
        <dbReference type="EMBL" id="KPM33350.1"/>
    </source>
</evidence>
<dbReference type="SUPFAM" id="SSF109854">
    <property type="entry name" value="DinB/YfiT-like putative metalloenzymes"/>
    <property type="match status" value="1"/>
</dbReference>
<comment type="caution">
    <text evidence="1">The sequence shown here is derived from an EMBL/GenBank/DDBJ whole genome shotgun (WGS) entry which is preliminary data.</text>
</comment>
<keyword evidence="2" id="KW-1185">Reference proteome</keyword>
<proteinExistence type="predicted"/>
<protein>
    <recommendedName>
        <fullName evidence="3">DUF1572 domain-containing protein</fullName>
    </recommendedName>
</protein>